<reference evidence="2" key="1">
    <citation type="journal article" date="2019" name="Int. J. Syst. Evol. Microbiol.">
        <title>The Global Catalogue of Microorganisms (GCM) 10K type strain sequencing project: providing services to taxonomists for standard genome sequencing and annotation.</title>
        <authorList>
            <consortium name="The Broad Institute Genomics Platform"/>
            <consortium name="The Broad Institute Genome Sequencing Center for Infectious Disease"/>
            <person name="Wu L."/>
            <person name="Ma J."/>
        </authorList>
    </citation>
    <scope>NUCLEOTIDE SEQUENCE [LARGE SCALE GENOMIC DNA]</scope>
    <source>
        <strain evidence="2">JCM 18304</strain>
    </source>
</reference>
<dbReference type="GO" id="GO:0016787">
    <property type="term" value="F:hydrolase activity"/>
    <property type="evidence" value="ECO:0007669"/>
    <property type="project" value="UniProtKB-KW"/>
</dbReference>
<dbReference type="InterPro" id="IPR023214">
    <property type="entry name" value="HAD_sf"/>
</dbReference>
<gene>
    <name evidence="1" type="ORF">GCM10023322_18050</name>
</gene>
<dbReference type="NCBIfam" id="TIGR01509">
    <property type="entry name" value="HAD-SF-IA-v3"/>
    <property type="match status" value="1"/>
</dbReference>
<evidence type="ECO:0000313" key="2">
    <source>
        <dbReference type="Proteomes" id="UP001501570"/>
    </source>
</evidence>
<accession>A0ABP9RPV7</accession>
<dbReference type="Pfam" id="PF00702">
    <property type="entry name" value="Hydrolase"/>
    <property type="match status" value="1"/>
</dbReference>
<comment type="caution">
    <text evidence="1">The sequence shown here is derived from an EMBL/GenBank/DDBJ whole genome shotgun (WGS) entry which is preliminary data.</text>
</comment>
<dbReference type="SFLD" id="SFLDG01129">
    <property type="entry name" value="C1.5:_HAD__Beta-PGM__Phosphata"/>
    <property type="match status" value="1"/>
</dbReference>
<keyword evidence="2" id="KW-1185">Reference proteome</keyword>
<dbReference type="NCBIfam" id="TIGR01549">
    <property type="entry name" value="HAD-SF-IA-v1"/>
    <property type="match status" value="1"/>
</dbReference>
<proteinExistence type="predicted"/>
<dbReference type="Proteomes" id="UP001501570">
    <property type="component" value="Unassembled WGS sequence"/>
</dbReference>
<dbReference type="Gene3D" id="3.40.50.1000">
    <property type="entry name" value="HAD superfamily/HAD-like"/>
    <property type="match status" value="1"/>
</dbReference>
<name>A0ABP9RPV7_9ACTN</name>
<protein>
    <submittedName>
        <fullName evidence="1">HAD-IA family hydrolase</fullName>
    </submittedName>
</protein>
<dbReference type="PANTHER" id="PTHR43611">
    <property type="entry name" value="ALPHA-D-GLUCOSE 1-PHOSPHATE PHOSPHATASE"/>
    <property type="match status" value="1"/>
</dbReference>
<organism evidence="1 2">
    <name type="scientific">Rugosimonospora acidiphila</name>
    <dbReference type="NCBI Taxonomy" id="556531"/>
    <lineage>
        <taxon>Bacteria</taxon>
        <taxon>Bacillati</taxon>
        <taxon>Actinomycetota</taxon>
        <taxon>Actinomycetes</taxon>
        <taxon>Micromonosporales</taxon>
        <taxon>Micromonosporaceae</taxon>
        <taxon>Rugosimonospora</taxon>
    </lineage>
</organism>
<dbReference type="SUPFAM" id="SSF56784">
    <property type="entry name" value="HAD-like"/>
    <property type="match status" value="1"/>
</dbReference>
<dbReference type="SFLD" id="SFLDS00003">
    <property type="entry name" value="Haloacid_Dehalogenase"/>
    <property type="match status" value="1"/>
</dbReference>
<evidence type="ECO:0000313" key="1">
    <source>
        <dbReference type="EMBL" id="GAA5182030.1"/>
    </source>
</evidence>
<keyword evidence="1" id="KW-0378">Hydrolase</keyword>
<dbReference type="InterPro" id="IPR006439">
    <property type="entry name" value="HAD-SF_hydro_IA"/>
</dbReference>
<dbReference type="EMBL" id="BAABJQ010000004">
    <property type="protein sequence ID" value="GAA5182030.1"/>
    <property type="molecule type" value="Genomic_DNA"/>
</dbReference>
<sequence>MTSRPIATGLLVDMDGVLRRWDPQVSLTVEQRYELPPGTLARTAFTPSRVIPAITGEASHADWMSSVAEALGEPEAVVEWELYRGEVDPDVLGLVREARAAGIRTGLATNATDRLDADLALLDLVDELDVVINSSVIRVAKPAPGYFQAACAQLGIPPRQCLFVDDSERYVNGARAAGLSALRWSGPVDLPYVRAALGLATATSSPE</sequence>
<dbReference type="InterPro" id="IPR036412">
    <property type="entry name" value="HAD-like_sf"/>
</dbReference>
<dbReference type="PANTHER" id="PTHR43611:SF3">
    <property type="entry name" value="FLAVIN MONONUCLEOTIDE HYDROLASE 1, CHLOROPLATIC"/>
    <property type="match status" value="1"/>
</dbReference>